<evidence type="ECO:0000313" key="5">
    <source>
        <dbReference type="EMBL" id="GMM34774.1"/>
    </source>
</evidence>
<keyword evidence="3" id="KW-0813">Transport</keyword>
<evidence type="ECO:0000256" key="4">
    <source>
        <dbReference type="SAM" id="MobiDB-lite"/>
    </source>
</evidence>
<dbReference type="InterPro" id="IPR025602">
    <property type="entry name" value="BCP1_family"/>
</dbReference>
<dbReference type="PANTHER" id="PTHR13261:SF0">
    <property type="entry name" value="BRCA2 AND CDKN1A-INTERACTING PROTEIN"/>
    <property type="match status" value="1"/>
</dbReference>
<proteinExistence type="inferred from homology"/>
<dbReference type="PANTHER" id="PTHR13261">
    <property type="entry name" value="BRCA2 AND CDKN1A INTERACTING PROTEIN"/>
    <property type="match status" value="1"/>
</dbReference>
<reference evidence="5 6" key="1">
    <citation type="journal article" date="2023" name="Elife">
        <title>Identification of key yeast species and microbe-microbe interactions impacting larval growth of Drosophila in the wild.</title>
        <authorList>
            <person name="Mure A."/>
            <person name="Sugiura Y."/>
            <person name="Maeda R."/>
            <person name="Honda K."/>
            <person name="Sakurai N."/>
            <person name="Takahashi Y."/>
            <person name="Watada M."/>
            <person name="Katoh T."/>
            <person name="Gotoh A."/>
            <person name="Gotoh Y."/>
            <person name="Taniguchi I."/>
            <person name="Nakamura K."/>
            <person name="Hayashi T."/>
            <person name="Katayama T."/>
            <person name="Uemura T."/>
            <person name="Hattori Y."/>
        </authorList>
    </citation>
    <scope>NUCLEOTIDE SEQUENCE [LARGE SCALE GENOMIC DNA]</scope>
    <source>
        <strain evidence="5 6">SC-9</strain>
    </source>
</reference>
<evidence type="ECO:0000313" key="6">
    <source>
        <dbReference type="Proteomes" id="UP001360560"/>
    </source>
</evidence>
<dbReference type="GO" id="GO:0005634">
    <property type="term" value="C:nucleus"/>
    <property type="evidence" value="ECO:0007669"/>
    <property type="project" value="UniProtKB-SubCell"/>
</dbReference>
<feature type="compositionally biased region" description="Acidic residues" evidence="4">
    <location>
        <begin position="22"/>
        <end position="46"/>
    </location>
</feature>
<dbReference type="Proteomes" id="UP001360560">
    <property type="component" value="Unassembled WGS sequence"/>
</dbReference>
<comment type="subcellular location">
    <subcellularLocation>
        <location evidence="3">Nucleus</location>
    </subcellularLocation>
</comment>
<dbReference type="AlphaFoldDB" id="A0AAV5QJI4"/>
<comment type="similarity">
    <text evidence="1 3">Belongs to the BCP1 family.</text>
</comment>
<gene>
    <name evidence="5" type="ORF">DASC09_020990</name>
</gene>
<keyword evidence="3" id="KW-0539">Nucleus</keyword>
<dbReference type="RefSeq" id="XP_064851774.1">
    <property type="nucleotide sequence ID" value="XM_064995702.1"/>
</dbReference>
<feature type="region of interest" description="Disordered" evidence="4">
    <location>
        <begin position="1"/>
        <end position="46"/>
    </location>
</feature>
<name>A0AAV5QJI4_9ASCO</name>
<comment type="function">
    <text evidence="3">Involved in nuclear export, actin cytoskeleton organization and vesicular transport.</text>
</comment>
<sequence length="313" mass="36041">MPKRTASEKDQEEKLSKKVIQDEIEFSDDDEELDSDEDNEGEGDDNEIINVDFDFFDLNPEIDFHGFRTFLKQLFGDDYKKFDLSGLANIILDPKNTSIGSTIKTDGKDGDPLALLALMNLKNYKKSSSLNTLIEYLVTKAQGNPEFYIILKKVLGMNGGEKVGLIINERIINVPVEVTPPLFKLMMEEVNKQEPDLKYFLIISKVYKLVASQLSDDSDSDSDDNSNKNNKAKKVKKNSENQEEFDYFHYEDMIFEKNAMKFDKFKYDNKLQDTDSRRVFSEYGIDPYLSLILIEKSKLESSIPQLEEAFKPF</sequence>
<feature type="region of interest" description="Disordered" evidence="4">
    <location>
        <begin position="215"/>
        <end position="238"/>
    </location>
</feature>
<evidence type="ECO:0000256" key="2">
    <source>
        <dbReference type="ARBA" id="ARBA00014649"/>
    </source>
</evidence>
<dbReference type="Pfam" id="PF13862">
    <property type="entry name" value="BCCIP"/>
    <property type="match status" value="1"/>
</dbReference>
<dbReference type="EMBL" id="BTFZ01000003">
    <property type="protein sequence ID" value="GMM34774.1"/>
    <property type="molecule type" value="Genomic_DNA"/>
</dbReference>
<organism evidence="5 6">
    <name type="scientific">Saccharomycopsis crataegensis</name>
    <dbReference type="NCBI Taxonomy" id="43959"/>
    <lineage>
        <taxon>Eukaryota</taxon>
        <taxon>Fungi</taxon>
        <taxon>Dikarya</taxon>
        <taxon>Ascomycota</taxon>
        <taxon>Saccharomycotina</taxon>
        <taxon>Saccharomycetes</taxon>
        <taxon>Saccharomycopsidaceae</taxon>
        <taxon>Saccharomycopsis</taxon>
    </lineage>
</organism>
<accession>A0AAV5QJI4</accession>
<dbReference type="GO" id="GO:0015031">
    <property type="term" value="P:protein transport"/>
    <property type="evidence" value="ECO:0007669"/>
    <property type="project" value="UniProtKB-KW"/>
</dbReference>
<dbReference type="GeneID" id="90072753"/>
<protein>
    <recommendedName>
        <fullName evidence="2 3">Protein BCP1</fullName>
    </recommendedName>
</protein>
<dbReference type="PIRSF" id="PIRSF028983">
    <property type="entry name" value="BCP1"/>
    <property type="match status" value="1"/>
</dbReference>
<keyword evidence="3" id="KW-0653">Protein transport</keyword>
<feature type="compositionally biased region" description="Basic and acidic residues" evidence="4">
    <location>
        <begin position="1"/>
        <end position="21"/>
    </location>
</feature>
<keyword evidence="6" id="KW-1185">Reference proteome</keyword>
<evidence type="ECO:0000256" key="3">
    <source>
        <dbReference type="PIRNR" id="PIRNR028983"/>
    </source>
</evidence>
<evidence type="ECO:0000256" key="1">
    <source>
        <dbReference type="ARBA" id="ARBA00006781"/>
    </source>
</evidence>
<comment type="caution">
    <text evidence="5">The sequence shown here is derived from an EMBL/GenBank/DDBJ whole genome shotgun (WGS) entry which is preliminary data.</text>
</comment>